<proteinExistence type="predicted"/>
<gene>
    <name evidence="2" type="ORF">B7463_g10866</name>
</gene>
<dbReference type="EMBL" id="NCSJ02000331">
    <property type="protein sequence ID" value="RFU25471.1"/>
    <property type="molecule type" value="Genomic_DNA"/>
</dbReference>
<keyword evidence="3" id="KW-1185">Reference proteome</keyword>
<feature type="non-terminal residue" evidence="2">
    <location>
        <position position="1"/>
    </location>
</feature>
<dbReference type="OrthoDB" id="3615799at2759"/>
<name>A0A3E2GWH5_SCYLI</name>
<sequence>MLAEERHRVGTESDAEPKKLSVDNLDNNHREAITRAISNILLTEVAEINRRASGTRIARLSSHSLLVGGSNSGRKAKCGRFLFLYESQSVAVKLFKVNKSTLNMAIQRGSKPNSRGGYNKILTASQE</sequence>
<dbReference type="Proteomes" id="UP000258309">
    <property type="component" value="Unassembled WGS sequence"/>
</dbReference>
<reference evidence="2 3" key="1">
    <citation type="submission" date="2018-05" db="EMBL/GenBank/DDBJ databases">
        <title>Draft genome sequence of Scytalidium lignicola DSM 105466, a ubiquitous saprotrophic fungus.</title>
        <authorList>
            <person name="Buettner E."/>
            <person name="Gebauer A.M."/>
            <person name="Hofrichter M."/>
            <person name="Liers C."/>
            <person name="Kellner H."/>
        </authorList>
    </citation>
    <scope>NUCLEOTIDE SEQUENCE [LARGE SCALE GENOMIC DNA]</scope>
    <source>
        <strain evidence="2 3">DSM 105466</strain>
    </source>
</reference>
<evidence type="ECO:0000313" key="3">
    <source>
        <dbReference type="Proteomes" id="UP000258309"/>
    </source>
</evidence>
<organism evidence="2 3">
    <name type="scientific">Scytalidium lignicola</name>
    <name type="common">Hyphomycete</name>
    <dbReference type="NCBI Taxonomy" id="5539"/>
    <lineage>
        <taxon>Eukaryota</taxon>
        <taxon>Fungi</taxon>
        <taxon>Dikarya</taxon>
        <taxon>Ascomycota</taxon>
        <taxon>Pezizomycotina</taxon>
        <taxon>Leotiomycetes</taxon>
        <taxon>Leotiomycetes incertae sedis</taxon>
        <taxon>Scytalidium</taxon>
    </lineage>
</organism>
<dbReference type="AlphaFoldDB" id="A0A3E2GWH5"/>
<accession>A0A3E2GWH5</accession>
<comment type="caution">
    <text evidence="2">The sequence shown here is derived from an EMBL/GenBank/DDBJ whole genome shotgun (WGS) entry which is preliminary data.</text>
</comment>
<feature type="region of interest" description="Disordered" evidence="1">
    <location>
        <begin position="1"/>
        <end position="23"/>
    </location>
</feature>
<evidence type="ECO:0000256" key="1">
    <source>
        <dbReference type="SAM" id="MobiDB-lite"/>
    </source>
</evidence>
<feature type="region of interest" description="Disordered" evidence="1">
    <location>
        <begin position="108"/>
        <end position="127"/>
    </location>
</feature>
<feature type="non-terminal residue" evidence="2">
    <location>
        <position position="127"/>
    </location>
</feature>
<evidence type="ECO:0000313" key="2">
    <source>
        <dbReference type="EMBL" id="RFU25471.1"/>
    </source>
</evidence>
<protein>
    <submittedName>
        <fullName evidence="2">Uncharacterized protein</fullName>
    </submittedName>
</protein>